<sequence>MTKGFWHVSPHIYTPVKHHG</sequence>
<protein>
    <submittedName>
        <fullName evidence="1">Uncharacterized protein</fullName>
    </submittedName>
</protein>
<proteinExistence type="predicted"/>
<reference evidence="1" key="2">
    <citation type="journal article" date="2015" name="Fish Shellfish Immunol.">
        <title>Early steps in the European eel (Anguilla anguilla)-Vibrio vulnificus interaction in the gills: Role of the RtxA13 toxin.</title>
        <authorList>
            <person name="Callol A."/>
            <person name="Pajuelo D."/>
            <person name="Ebbesson L."/>
            <person name="Teles M."/>
            <person name="MacKenzie S."/>
            <person name="Amaro C."/>
        </authorList>
    </citation>
    <scope>NUCLEOTIDE SEQUENCE</scope>
</reference>
<accession>A0A0E9TIJ7</accession>
<reference evidence="1" key="1">
    <citation type="submission" date="2014-11" db="EMBL/GenBank/DDBJ databases">
        <authorList>
            <person name="Amaro Gonzalez C."/>
        </authorList>
    </citation>
    <scope>NUCLEOTIDE SEQUENCE</scope>
</reference>
<dbReference type="AlphaFoldDB" id="A0A0E9TIJ7"/>
<dbReference type="EMBL" id="GBXM01055166">
    <property type="protein sequence ID" value="JAH53411.1"/>
    <property type="molecule type" value="Transcribed_RNA"/>
</dbReference>
<evidence type="ECO:0000313" key="1">
    <source>
        <dbReference type="EMBL" id="JAH53411.1"/>
    </source>
</evidence>
<organism evidence="1">
    <name type="scientific">Anguilla anguilla</name>
    <name type="common">European freshwater eel</name>
    <name type="synonym">Muraena anguilla</name>
    <dbReference type="NCBI Taxonomy" id="7936"/>
    <lineage>
        <taxon>Eukaryota</taxon>
        <taxon>Metazoa</taxon>
        <taxon>Chordata</taxon>
        <taxon>Craniata</taxon>
        <taxon>Vertebrata</taxon>
        <taxon>Euteleostomi</taxon>
        <taxon>Actinopterygii</taxon>
        <taxon>Neopterygii</taxon>
        <taxon>Teleostei</taxon>
        <taxon>Anguilliformes</taxon>
        <taxon>Anguillidae</taxon>
        <taxon>Anguilla</taxon>
    </lineage>
</organism>
<name>A0A0E9TIJ7_ANGAN</name>